<evidence type="ECO:0000313" key="1">
    <source>
        <dbReference type="RefSeq" id="XP_016971040.1"/>
    </source>
</evidence>
<protein>
    <submittedName>
        <fullName evidence="1">Dynein heavy chain 3, axonemal-like</fullName>
    </submittedName>
</protein>
<proteinExistence type="predicted"/>
<reference evidence="1" key="1">
    <citation type="submission" date="2025-08" db="UniProtKB">
        <authorList>
            <consortium name="RefSeq"/>
        </authorList>
    </citation>
    <scope>IDENTIFICATION</scope>
</reference>
<dbReference type="OrthoDB" id="447173at2759"/>
<dbReference type="AlphaFoldDB" id="A0A6P4DZA9"/>
<gene>
    <name evidence="1" type="primary">LOC108038724</name>
</gene>
<name>A0A6P4DZA9_DRORH</name>
<sequence length="87" mass="10287">MDYLFVGDRGVRQDLAILIIVCLIDLQEDFRHHVKRAFLNYLLSSNMERRRLQLEREPPDFPSFTISPPVPWRSNLLRAKGRIGEYS</sequence>
<organism evidence="1">
    <name type="scientific">Drosophila rhopaloa</name>
    <name type="common">Fruit fly</name>
    <dbReference type="NCBI Taxonomy" id="1041015"/>
    <lineage>
        <taxon>Eukaryota</taxon>
        <taxon>Metazoa</taxon>
        <taxon>Ecdysozoa</taxon>
        <taxon>Arthropoda</taxon>
        <taxon>Hexapoda</taxon>
        <taxon>Insecta</taxon>
        <taxon>Pterygota</taxon>
        <taxon>Neoptera</taxon>
        <taxon>Endopterygota</taxon>
        <taxon>Diptera</taxon>
        <taxon>Brachycera</taxon>
        <taxon>Muscomorpha</taxon>
        <taxon>Ephydroidea</taxon>
        <taxon>Drosophilidae</taxon>
        <taxon>Drosophila</taxon>
        <taxon>Sophophora</taxon>
    </lineage>
</organism>
<accession>A0A6P4DZA9</accession>
<dbReference type="RefSeq" id="XP_016971040.1">
    <property type="nucleotide sequence ID" value="XM_017115551.1"/>
</dbReference>